<dbReference type="PANTHER" id="PTHR43859:SF11">
    <property type="entry name" value="4-COUMARATE--COA LIGASE"/>
    <property type="match status" value="1"/>
</dbReference>
<dbReference type="KEGG" id="mcha:111014787"/>
<evidence type="ECO:0000313" key="8">
    <source>
        <dbReference type="RefSeq" id="XP_022145298.1"/>
    </source>
</evidence>
<dbReference type="PANTHER" id="PTHR43859">
    <property type="entry name" value="ACYL-ACTIVATING ENZYME"/>
    <property type="match status" value="1"/>
</dbReference>
<comment type="subcellular location">
    <subcellularLocation>
        <location evidence="1">Cytoplasm</location>
        <location evidence="1">Cytosol</location>
    </subcellularLocation>
</comment>
<dbReference type="InterPro" id="IPR042099">
    <property type="entry name" value="ANL_N_sf"/>
</dbReference>
<dbReference type="InterPro" id="IPR000873">
    <property type="entry name" value="AMP-dep_synth/lig_dom"/>
</dbReference>
<evidence type="ECO:0000256" key="1">
    <source>
        <dbReference type="ARBA" id="ARBA00004514"/>
    </source>
</evidence>
<organism evidence="7 8">
    <name type="scientific">Momordica charantia</name>
    <name type="common">Bitter gourd</name>
    <name type="synonym">Balsam pear</name>
    <dbReference type="NCBI Taxonomy" id="3673"/>
    <lineage>
        <taxon>Eukaryota</taxon>
        <taxon>Viridiplantae</taxon>
        <taxon>Streptophyta</taxon>
        <taxon>Embryophyta</taxon>
        <taxon>Tracheophyta</taxon>
        <taxon>Spermatophyta</taxon>
        <taxon>Magnoliopsida</taxon>
        <taxon>eudicotyledons</taxon>
        <taxon>Gunneridae</taxon>
        <taxon>Pentapetalae</taxon>
        <taxon>rosids</taxon>
        <taxon>fabids</taxon>
        <taxon>Cucurbitales</taxon>
        <taxon>Cucurbitaceae</taxon>
        <taxon>Momordiceae</taxon>
        <taxon>Momordica</taxon>
    </lineage>
</organism>
<gene>
    <name evidence="8" type="primary">LOC111014787</name>
</gene>
<dbReference type="RefSeq" id="XP_022145298.1">
    <property type="nucleotide sequence ID" value="XM_022289606.1"/>
</dbReference>
<reference evidence="8" key="1">
    <citation type="submission" date="2025-08" db="UniProtKB">
        <authorList>
            <consortium name="RefSeq"/>
        </authorList>
    </citation>
    <scope>IDENTIFICATION</scope>
    <source>
        <strain evidence="8">OHB3-1</strain>
    </source>
</reference>
<evidence type="ECO:0000313" key="7">
    <source>
        <dbReference type="Proteomes" id="UP000504603"/>
    </source>
</evidence>
<comment type="similarity">
    <text evidence="2">Belongs to the ATP-dependent AMP-binding enzyme family.</text>
</comment>
<dbReference type="Pfam" id="PF00501">
    <property type="entry name" value="AMP-binding"/>
    <property type="match status" value="1"/>
</dbReference>
<dbReference type="GeneID" id="111014787"/>
<keyword evidence="7" id="KW-1185">Reference proteome</keyword>
<dbReference type="Gene3D" id="3.40.50.12780">
    <property type="entry name" value="N-terminal domain of ligase-like"/>
    <property type="match status" value="1"/>
</dbReference>
<dbReference type="OrthoDB" id="10253115at2759"/>
<dbReference type="GO" id="GO:0005524">
    <property type="term" value="F:ATP binding"/>
    <property type="evidence" value="ECO:0007669"/>
    <property type="project" value="UniProtKB-KW"/>
</dbReference>
<dbReference type="SUPFAM" id="SSF56801">
    <property type="entry name" value="Acetyl-CoA synthetase-like"/>
    <property type="match status" value="1"/>
</dbReference>
<name>A0A6J1CVK6_MOMCH</name>
<dbReference type="Proteomes" id="UP000504603">
    <property type="component" value="Unplaced"/>
</dbReference>
<proteinExistence type="inferred from homology"/>
<evidence type="ECO:0000256" key="3">
    <source>
        <dbReference type="ARBA" id="ARBA00022598"/>
    </source>
</evidence>
<keyword evidence="3 8" id="KW-0436">Ligase</keyword>
<dbReference type="AlphaFoldDB" id="A0A6J1CVK6"/>
<evidence type="ECO:0000256" key="5">
    <source>
        <dbReference type="ARBA" id="ARBA00022840"/>
    </source>
</evidence>
<dbReference type="GO" id="GO:0005829">
    <property type="term" value="C:cytosol"/>
    <property type="evidence" value="ECO:0007669"/>
    <property type="project" value="UniProtKB-SubCell"/>
</dbReference>
<protein>
    <submittedName>
        <fullName evidence="8">Butyrate--CoA ligase AAE11, peroxisomal</fullName>
    </submittedName>
</protein>
<keyword evidence="4" id="KW-0547">Nucleotide-binding</keyword>
<accession>A0A6J1CVK6</accession>
<feature type="domain" description="AMP-dependent synthetase/ligase" evidence="6">
    <location>
        <begin position="24"/>
        <end position="131"/>
    </location>
</feature>
<evidence type="ECO:0000256" key="2">
    <source>
        <dbReference type="ARBA" id="ARBA00006432"/>
    </source>
</evidence>
<feature type="non-terminal residue" evidence="8">
    <location>
        <position position="169"/>
    </location>
</feature>
<sequence length="169" mass="18244">MEFDGRLLHCPANLLPLSPVTFLKRAAALYGGRTSIIYGTRAFTWADTYCRCLKLASALVHHFHVSPGDLVAAMAPNIPEIYELHYAVPMAGAIISPLNTKLDSATLALLLHQLRPKIIFVDSQFLPILLQSLSQNNANSIKPAAVVIVIPTGPPEVPTYDGVLAMGSD</sequence>
<dbReference type="GO" id="GO:0016874">
    <property type="term" value="F:ligase activity"/>
    <property type="evidence" value="ECO:0007669"/>
    <property type="project" value="UniProtKB-KW"/>
</dbReference>
<evidence type="ECO:0000259" key="6">
    <source>
        <dbReference type="Pfam" id="PF00501"/>
    </source>
</evidence>
<keyword evidence="5" id="KW-0067">ATP-binding</keyword>
<evidence type="ECO:0000256" key="4">
    <source>
        <dbReference type="ARBA" id="ARBA00022741"/>
    </source>
</evidence>